<accession>A0A4Y8Q2F5</accession>
<name>A0A4Y8Q2F5_9BACL</name>
<protein>
    <submittedName>
        <fullName evidence="1">Uncharacterized protein</fullName>
    </submittedName>
</protein>
<sequence>MTDGNTAATEGCILVSAPNQAGKAFLSLLRERGLDFYAMTNSNYGKRRLEAMGVDTDTIIQVNTTDAKTWNPPEVPIREVYLFELSFTLCCRYVQICRSWNPAFIHVITKKSNSRIAYRGLGVDRLTFIENNDVSFLLPERCAAASL</sequence>
<dbReference type="AlphaFoldDB" id="A0A4Y8Q2F5"/>
<organism evidence="1 2">
    <name type="scientific">Paenibacillus athensensis</name>
    <dbReference type="NCBI Taxonomy" id="1967502"/>
    <lineage>
        <taxon>Bacteria</taxon>
        <taxon>Bacillati</taxon>
        <taxon>Bacillota</taxon>
        <taxon>Bacilli</taxon>
        <taxon>Bacillales</taxon>
        <taxon>Paenibacillaceae</taxon>
        <taxon>Paenibacillus</taxon>
    </lineage>
</organism>
<dbReference type="Proteomes" id="UP000298246">
    <property type="component" value="Unassembled WGS sequence"/>
</dbReference>
<proteinExistence type="predicted"/>
<evidence type="ECO:0000313" key="2">
    <source>
        <dbReference type="Proteomes" id="UP000298246"/>
    </source>
</evidence>
<dbReference type="RefSeq" id="WP_134753431.1">
    <property type="nucleotide sequence ID" value="NZ_MYFO02000013.1"/>
</dbReference>
<evidence type="ECO:0000313" key="1">
    <source>
        <dbReference type="EMBL" id="TFE87045.1"/>
    </source>
</evidence>
<gene>
    <name evidence="1" type="ORF">B5M42_12825</name>
</gene>
<dbReference type="EMBL" id="MYFO01000015">
    <property type="protein sequence ID" value="TFE87045.1"/>
    <property type="molecule type" value="Genomic_DNA"/>
</dbReference>
<reference evidence="1 2" key="1">
    <citation type="submission" date="2017-03" db="EMBL/GenBank/DDBJ databases">
        <title>Isolation of Levoglucosan Utilizing Bacteria.</title>
        <authorList>
            <person name="Arya A.S."/>
        </authorList>
    </citation>
    <scope>NUCLEOTIDE SEQUENCE [LARGE SCALE GENOMIC DNA]</scope>
    <source>
        <strain evidence="1 2">MEC069</strain>
    </source>
</reference>
<keyword evidence="2" id="KW-1185">Reference proteome</keyword>
<comment type="caution">
    <text evidence="1">The sequence shown here is derived from an EMBL/GenBank/DDBJ whole genome shotgun (WGS) entry which is preliminary data.</text>
</comment>
<dbReference type="OrthoDB" id="2614999at2"/>